<evidence type="ECO:0000256" key="2">
    <source>
        <dbReference type="HAMAP-Rule" id="MF_01029"/>
    </source>
</evidence>
<name>A0A2U1U7Z9_9GAMM</name>
<comment type="similarity">
    <text evidence="1 2">Belongs to the UPF0213 family.</text>
</comment>
<dbReference type="AlphaFoldDB" id="A0A2U1U7Z9"/>
<dbReference type="PROSITE" id="PS50164">
    <property type="entry name" value="GIY_YIG"/>
    <property type="match status" value="1"/>
</dbReference>
<dbReference type="PANTHER" id="PTHR34477">
    <property type="entry name" value="UPF0213 PROTEIN YHBQ"/>
    <property type="match status" value="1"/>
</dbReference>
<dbReference type="InterPro" id="IPR000305">
    <property type="entry name" value="GIY-YIG_endonuc"/>
</dbReference>
<evidence type="ECO:0000313" key="4">
    <source>
        <dbReference type="EMBL" id="PWC17798.1"/>
    </source>
</evidence>
<dbReference type="InterPro" id="IPR050190">
    <property type="entry name" value="UPF0213_domain"/>
</dbReference>
<dbReference type="Gene3D" id="3.40.1440.10">
    <property type="entry name" value="GIY-YIG endonuclease"/>
    <property type="match status" value="1"/>
</dbReference>
<protein>
    <recommendedName>
        <fullName evidence="2">UPF0213 protein DDT56_06000</fullName>
    </recommendedName>
</protein>
<dbReference type="InterPro" id="IPR035901">
    <property type="entry name" value="GIY-YIG_endonuc_sf"/>
</dbReference>
<dbReference type="CDD" id="cd10456">
    <property type="entry name" value="GIY-YIG_UPF0213"/>
    <property type="match status" value="1"/>
</dbReference>
<dbReference type="PANTHER" id="PTHR34477:SF1">
    <property type="entry name" value="UPF0213 PROTEIN YHBQ"/>
    <property type="match status" value="1"/>
</dbReference>
<evidence type="ECO:0000256" key="1">
    <source>
        <dbReference type="ARBA" id="ARBA00007435"/>
    </source>
</evidence>
<dbReference type="RefSeq" id="WP_136165572.1">
    <property type="nucleotide sequence ID" value="NZ_KZ819074.1"/>
</dbReference>
<evidence type="ECO:0000259" key="3">
    <source>
        <dbReference type="PROSITE" id="PS50164"/>
    </source>
</evidence>
<comment type="caution">
    <text evidence="4">The sequence shown here is derived from an EMBL/GenBank/DDBJ whole genome shotgun (WGS) entry which is preliminary data.</text>
</comment>
<sequence>MTERPAEPCWYLYMLRTASGLLYTGITTDVARRVAQHQAGKGAKALRGKGALTLVFQCPAGSRSSALKLEYRIKQLSKGQKERLVRDQPASLSDGLCQKTMEGLGILH</sequence>
<gene>
    <name evidence="4" type="ORF">DDT56_06000</name>
</gene>
<proteinExistence type="inferred from homology"/>
<dbReference type="InterPro" id="IPR022992">
    <property type="entry name" value="UPF0213_GIY-YIG_endonuc"/>
</dbReference>
<dbReference type="Pfam" id="PF01541">
    <property type="entry name" value="GIY-YIG"/>
    <property type="match status" value="1"/>
</dbReference>
<feature type="domain" description="GIY-YIG" evidence="3">
    <location>
        <begin position="8"/>
        <end position="83"/>
    </location>
</feature>
<organism evidence="4 5">
    <name type="scientific">Brenneria corticis</name>
    <dbReference type="NCBI Taxonomy" id="2173106"/>
    <lineage>
        <taxon>Bacteria</taxon>
        <taxon>Pseudomonadati</taxon>
        <taxon>Pseudomonadota</taxon>
        <taxon>Gammaproteobacteria</taxon>
        <taxon>Enterobacterales</taxon>
        <taxon>Pectobacteriaceae</taxon>
        <taxon>Brenneria</taxon>
    </lineage>
</organism>
<dbReference type="SUPFAM" id="SSF82771">
    <property type="entry name" value="GIY-YIG endonuclease"/>
    <property type="match status" value="1"/>
</dbReference>
<evidence type="ECO:0000313" key="5">
    <source>
        <dbReference type="Proteomes" id="UP000296159"/>
    </source>
</evidence>
<reference evidence="4 5" key="1">
    <citation type="submission" date="2018-04" db="EMBL/GenBank/DDBJ databases">
        <title>Brenneria corticis sp.nov.</title>
        <authorList>
            <person name="Li Y."/>
        </authorList>
    </citation>
    <scope>NUCLEOTIDE SEQUENCE [LARGE SCALE GENOMIC DNA]</scope>
    <source>
        <strain evidence="4 5">CFCC 11842</strain>
    </source>
</reference>
<dbReference type="Proteomes" id="UP000296159">
    <property type="component" value="Unassembled WGS sequence"/>
</dbReference>
<accession>A0A2U1U7Z9</accession>
<keyword evidence="5" id="KW-1185">Reference proteome</keyword>
<dbReference type="HAMAP" id="MF_01029">
    <property type="entry name" value="UPF0213"/>
    <property type="match status" value="1"/>
</dbReference>
<dbReference type="EMBL" id="QDKH01000006">
    <property type="protein sequence ID" value="PWC17798.1"/>
    <property type="molecule type" value="Genomic_DNA"/>
</dbReference>